<evidence type="ECO:0000256" key="1">
    <source>
        <dbReference type="ARBA" id="ARBA00023015"/>
    </source>
</evidence>
<dbReference type="PROSITE" id="PS51078">
    <property type="entry name" value="ICLR_ED"/>
    <property type="match status" value="1"/>
</dbReference>
<dbReference type="SUPFAM" id="SSF46785">
    <property type="entry name" value="Winged helix' DNA-binding domain"/>
    <property type="match status" value="1"/>
</dbReference>
<dbReference type="Gene3D" id="1.10.10.10">
    <property type="entry name" value="Winged helix-like DNA-binding domain superfamily/Winged helix DNA-binding domain"/>
    <property type="match status" value="1"/>
</dbReference>
<evidence type="ECO:0000259" key="5">
    <source>
        <dbReference type="PROSITE" id="PS51078"/>
    </source>
</evidence>
<dbReference type="Pfam" id="PF09339">
    <property type="entry name" value="HTH_IclR"/>
    <property type="match status" value="1"/>
</dbReference>
<dbReference type="GO" id="GO:0003677">
    <property type="term" value="F:DNA binding"/>
    <property type="evidence" value="ECO:0007669"/>
    <property type="project" value="UniProtKB-KW"/>
</dbReference>
<dbReference type="EMBL" id="UWPJ01000025">
    <property type="protein sequence ID" value="VCU71200.1"/>
    <property type="molecule type" value="Genomic_DNA"/>
</dbReference>
<dbReference type="PANTHER" id="PTHR30136">
    <property type="entry name" value="HELIX-TURN-HELIX TRANSCRIPTIONAL REGULATOR, ICLR FAMILY"/>
    <property type="match status" value="1"/>
</dbReference>
<gene>
    <name evidence="6" type="primary">pcaR_7</name>
    <name evidence="6" type="ORF">PIGHUM_03281</name>
</gene>
<dbReference type="FunFam" id="1.10.10.10:FF:000056">
    <property type="entry name" value="IclR family transcriptional regulator"/>
    <property type="match status" value="1"/>
</dbReference>
<dbReference type="InterPro" id="IPR005471">
    <property type="entry name" value="Tscrpt_reg_IclR_N"/>
</dbReference>
<accession>A0A3P4B6H4</accession>
<dbReference type="InterPro" id="IPR036388">
    <property type="entry name" value="WH-like_DNA-bd_sf"/>
</dbReference>
<dbReference type="GO" id="GO:0003700">
    <property type="term" value="F:DNA-binding transcription factor activity"/>
    <property type="evidence" value="ECO:0007669"/>
    <property type="project" value="TreeGrafter"/>
</dbReference>
<dbReference type="RefSeq" id="WP_425466734.1">
    <property type="nucleotide sequence ID" value="NZ_UWPJ01000025.1"/>
</dbReference>
<dbReference type="PROSITE" id="PS51077">
    <property type="entry name" value="HTH_ICLR"/>
    <property type="match status" value="1"/>
</dbReference>
<dbReference type="SMART" id="SM00346">
    <property type="entry name" value="HTH_ICLR"/>
    <property type="match status" value="1"/>
</dbReference>
<dbReference type="InterPro" id="IPR029016">
    <property type="entry name" value="GAF-like_dom_sf"/>
</dbReference>
<evidence type="ECO:0000256" key="3">
    <source>
        <dbReference type="ARBA" id="ARBA00023163"/>
    </source>
</evidence>
<keyword evidence="3" id="KW-0804">Transcription</keyword>
<evidence type="ECO:0000259" key="4">
    <source>
        <dbReference type="PROSITE" id="PS51077"/>
    </source>
</evidence>
<organism evidence="6 7">
    <name type="scientific">Pigmentiphaga humi</name>
    <dbReference type="NCBI Taxonomy" id="2478468"/>
    <lineage>
        <taxon>Bacteria</taxon>
        <taxon>Pseudomonadati</taxon>
        <taxon>Pseudomonadota</taxon>
        <taxon>Betaproteobacteria</taxon>
        <taxon>Burkholderiales</taxon>
        <taxon>Alcaligenaceae</taxon>
        <taxon>Pigmentiphaga</taxon>
    </lineage>
</organism>
<proteinExistence type="predicted"/>
<keyword evidence="2" id="KW-0238">DNA-binding</keyword>
<protein>
    <submittedName>
        <fullName evidence="6">Pca regulon regulatory protein</fullName>
    </submittedName>
</protein>
<evidence type="ECO:0000313" key="7">
    <source>
        <dbReference type="Proteomes" id="UP000277294"/>
    </source>
</evidence>
<dbReference type="InterPro" id="IPR036390">
    <property type="entry name" value="WH_DNA-bd_sf"/>
</dbReference>
<dbReference type="Proteomes" id="UP000277294">
    <property type="component" value="Unassembled WGS sequence"/>
</dbReference>
<dbReference type="AlphaFoldDB" id="A0A3P4B6H4"/>
<keyword evidence="7" id="KW-1185">Reference proteome</keyword>
<evidence type="ECO:0000256" key="2">
    <source>
        <dbReference type="ARBA" id="ARBA00023125"/>
    </source>
</evidence>
<feature type="domain" description="HTH iclR-type" evidence="4">
    <location>
        <begin position="16"/>
        <end position="78"/>
    </location>
</feature>
<name>A0A3P4B6H4_9BURK</name>
<dbReference type="InterPro" id="IPR050707">
    <property type="entry name" value="HTH_MetabolicPath_Reg"/>
</dbReference>
<dbReference type="InterPro" id="IPR014757">
    <property type="entry name" value="Tscrpt_reg_IclR_C"/>
</dbReference>
<feature type="domain" description="IclR-ED" evidence="5">
    <location>
        <begin position="79"/>
        <end position="262"/>
    </location>
</feature>
<keyword evidence="1" id="KW-0805">Transcription regulation</keyword>
<dbReference type="Pfam" id="PF01614">
    <property type="entry name" value="IclR_C"/>
    <property type="match status" value="1"/>
</dbReference>
<reference evidence="6 7" key="1">
    <citation type="submission" date="2018-10" db="EMBL/GenBank/DDBJ databases">
        <authorList>
            <person name="Criscuolo A."/>
        </authorList>
    </citation>
    <scope>NUCLEOTIDE SEQUENCE [LARGE SCALE GENOMIC DNA]</scope>
    <source>
        <strain evidence="6">DnA1</strain>
    </source>
</reference>
<sequence>MSQLPTSEFSAEKYRVPGLERGLRVLCEVGRGAGMVGAPDLARRLGVPRTTVFRLLNTLEQLGFVERADNGRGYALGMAVLRLGFEYLASLELTQLGAPLLARVRDEFNLSCHLVVRDETDIVYVAKAAATTLMASSVNVGTRLPAHATVLGRVLMADMTLEQLAGLYPDGKLAVVNSFTPRNVQELHALLLQDRRRPYLLHEGFFDSGISTLAAPVREQGGAIAAALGVAMPAVPIEPARLQQLARAVCESAAELSSLLNYRGQDAAYGSDRKLNGMVA</sequence>
<dbReference type="Gene3D" id="3.30.450.40">
    <property type="match status" value="1"/>
</dbReference>
<evidence type="ECO:0000313" key="6">
    <source>
        <dbReference type="EMBL" id="VCU71200.1"/>
    </source>
</evidence>
<dbReference type="PANTHER" id="PTHR30136:SF34">
    <property type="entry name" value="TRANSCRIPTIONAL REGULATOR"/>
    <property type="match status" value="1"/>
</dbReference>
<dbReference type="GO" id="GO:0045892">
    <property type="term" value="P:negative regulation of DNA-templated transcription"/>
    <property type="evidence" value="ECO:0007669"/>
    <property type="project" value="TreeGrafter"/>
</dbReference>
<dbReference type="SUPFAM" id="SSF55781">
    <property type="entry name" value="GAF domain-like"/>
    <property type="match status" value="1"/>
</dbReference>